<feature type="domain" description="Heterokaryon incompatibility" evidence="1">
    <location>
        <begin position="1"/>
        <end position="87"/>
    </location>
</feature>
<organism evidence="2 3">
    <name type="scientific">Didymella pomorum</name>
    <dbReference type="NCBI Taxonomy" id="749634"/>
    <lineage>
        <taxon>Eukaryota</taxon>
        <taxon>Fungi</taxon>
        <taxon>Dikarya</taxon>
        <taxon>Ascomycota</taxon>
        <taxon>Pezizomycotina</taxon>
        <taxon>Dothideomycetes</taxon>
        <taxon>Pleosporomycetidae</taxon>
        <taxon>Pleosporales</taxon>
        <taxon>Pleosporineae</taxon>
        <taxon>Didymellaceae</taxon>
        <taxon>Didymella</taxon>
    </lineage>
</organism>
<dbReference type="Pfam" id="PF06985">
    <property type="entry name" value="HET"/>
    <property type="match status" value="1"/>
</dbReference>
<keyword evidence="3" id="KW-1185">Reference proteome</keyword>
<dbReference type="PANTHER" id="PTHR24148">
    <property type="entry name" value="ANKYRIN REPEAT DOMAIN-CONTAINING PROTEIN 39 HOMOLOG-RELATED"/>
    <property type="match status" value="1"/>
</dbReference>
<dbReference type="EMBL" id="JAPEVA010000085">
    <property type="protein sequence ID" value="KAJ4400672.1"/>
    <property type="molecule type" value="Genomic_DNA"/>
</dbReference>
<dbReference type="InterPro" id="IPR052895">
    <property type="entry name" value="HetReg/Transcr_Mod"/>
</dbReference>
<reference evidence="2" key="1">
    <citation type="submission" date="2022-10" db="EMBL/GenBank/DDBJ databases">
        <title>Tapping the CABI collections for fungal endophytes: first genome assemblies for Collariella, Neodidymelliopsis, Ascochyta clinopodiicola, Didymella pomorum, Didymosphaeria variabile, Neocosmospora piperis and Neocucurbitaria cava.</title>
        <authorList>
            <person name="Hill R."/>
        </authorList>
    </citation>
    <scope>NUCLEOTIDE SEQUENCE</scope>
    <source>
        <strain evidence="2">IMI 355091</strain>
    </source>
</reference>
<evidence type="ECO:0000313" key="3">
    <source>
        <dbReference type="Proteomes" id="UP001140510"/>
    </source>
</evidence>
<dbReference type="PANTHER" id="PTHR24148:SF73">
    <property type="entry name" value="HET DOMAIN PROTEIN (AFU_ORTHOLOGUE AFUA_8G01020)"/>
    <property type="match status" value="1"/>
</dbReference>
<evidence type="ECO:0000313" key="2">
    <source>
        <dbReference type="EMBL" id="KAJ4400672.1"/>
    </source>
</evidence>
<comment type="caution">
    <text evidence="2">The sequence shown here is derived from an EMBL/GenBank/DDBJ whole genome shotgun (WGS) entry which is preliminary data.</text>
</comment>
<evidence type="ECO:0000259" key="1">
    <source>
        <dbReference type="Pfam" id="PF06985"/>
    </source>
</evidence>
<name>A0A9W8Z8S6_9PLEO</name>
<proteinExistence type="predicted"/>
<dbReference type="InterPro" id="IPR010730">
    <property type="entry name" value="HET"/>
</dbReference>
<gene>
    <name evidence="2" type="ORF">N0V91_008510</name>
</gene>
<dbReference type="AlphaFoldDB" id="A0A9W8Z8S6"/>
<dbReference type="Proteomes" id="UP001140510">
    <property type="component" value="Unassembled WGS sequence"/>
</dbReference>
<dbReference type="OrthoDB" id="3548654at2759"/>
<accession>A0A9W8Z8S6</accession>
<protein>
    <recommendedName>
        <fullName evidence="1">Heterokaryon incompatibility domain-containing protein</fullName>
    </recommendedName>
</protein>
<sequence length="543" mass="60765">MGKIYASAAKVTVFLNTASAVDYDVSDVAAHQLQKIRKSLLDRRQNNESQWSDIVEAKLQGRGSVGWQAVASIFARQYWNRAWIVQELVLAQELVVVFGDNDFQWDELVYFAEAFQDVENAASLGVPDAASSGVDIPFAQITMLYVISKIRKDFHRYKGLTIRETMIYGPKFNASDPRDNIFAFQGLCSDMIPSSIRPNYRIPPADLFVNAARELMHDSLWFLQFAGLGFGERAMESRFASVSDADLPSWVPNWALLLNSKVCVQLHIAQGHGELRPVPQKDPRTLSIYSAVFDSVVKVTDFPKALISDFKAGLKAFQLDAFSDMAAAAAEFRKDLEVFVPEPYPTGIDRDDALWRVLLGDKYRDKNEIQHFNDTFAIWQSVTEIQATVLENLVSPDGLSAKPDGSSKARIGEQTDNFMATVKQTTSFTKDKFHQKNNAEGLSAAQWKKVHHDGNRFSHHLIKHSAGLKVAFTQKGHMVLVPPLAAPGDEVHFIAFAEAACILRPIRDVGPERGKYRLVGSCELYNGQEEADRLDDFRELAIV</sequence>